<dbReference type="AlphaFoldDB" id="A0ABD2ZGN1"/>
<dbReference type="InterPro" id="IPR055357">
    <property type="entry name" value="LRR_At1g61320_AtMIF1"/>
</dbReference>
<evidence type="ECO:0000259" key="1">
    <source>
        <dbReference type="Pfam" id="PF23622"/>
    </source>
</evidence>
<keyword evidence="3" id="KW-1185">Reference proteome</keyword>
<dbReference type="PANTHER" id="PTHR34145:SF28">
    <property type="entry name" value="F-BOX DOMAIN-CONTAINING PROTEIN"/>
    <property type="match status" value="1"/>
</dbReference>
<dbReference type="EMBL" id="JBJUIK010000009">
    <property type="protein sequence ID" value="KAL3518229.1"/>
    <property type="molecule type" value="Genomic_DNA"/>
</dbReference>
<feature type="domain" description="At1g61320/AtMIF1 LRR" evidence="1">
    <location>
        <begin position="10"/>
        <end position="162"/>
    </location>
</feature>
<comment type="caution">
    <text evidence="2">The sequence shown here is derived from an EMBL/GenBank/DDBJ whole genome shotgun (WGS) entry which is preliminary data.</text>
</comment>
<dbReference type="Proteomes" id="UP001630127">
    <property type="component" value="Unassembled WGS sequence"/>
</dbReference>
<evidence type="ECO:0000313" key="3">
    <source>
        <dbReference type="Proteomes" id="UP001630127"/>
    </source>
</evidence>
<protein>
    <recommendedName>
        <fullName evidence="1">At1g61320/AtMIF1 LRR domain-containing protein</fullName>
    </recommendedName>
</protein>
<organism evidence="2 3">
    <name type="scientific">Cinchona calisaya</name>
    <dbReference type="NCBI Taxonomy" id="153742"/>
    <lineage>
        <taxon>Eukaryota</taxon>
        <taxon>Viridiplantae</taxon>
        <taxon>Streptophyta</taxon>
        <taxon>Embryophyta</taxon>
        <taxon>Tracheophyta</taxon>
        <taxon>Spermatophyta</taxon>
        <taxon>Magnoliopsida</taxon>
        <taxon>eudicotyledons</taxon>
        <taxon>Gunneridae</taxon>
        <taxon>Pentapetalae</taxon>
        <taxon>asterids</taxon>
        <taxon>lamiids</taxon>
        <taxon>Gentianales</taxon>
        <taxon>Rubiaceae</taxon>
        <taxon>Cinchonoideae</taxon>
        <taxon>Cinchoneae</taxon>
        <taxon>Cinchona</taxon>
    </lineage>
</organism>
<dbReference type="PANTHER" id="PTHR34145">
    <property type="entry name" value="OS02G0105600 PROTEIN"/>
    <property type="match status" value="1"/>
</dbReference>
<dbReference type="InterPro" id="IPR053772">
    <property type="entry name" value="At1g61320/At1g61330-like"/>
</dbReference>
<accession>A0ABD2ZGN1</accession>
<proteinExistence type="predicted"/>
<gene>
    <name evidence="2" type="ORF">ACH5RR_020818</name>
</gene>
<evidence type="ECO:0000313" key="2">
    <source>
        <dbReference type="EMBL" id="KAL3518229.1"/>
    </source>
</evidence>
<sequence>MMTYSLPFAPKLAVMAISFNGRGTVPYFFREVAKDCGQLTSLMIQTETDTLPYIPAKANTFSQLRSLYLLTMVDTTSDLLGVRPILAACPLLEYFRLLVRGPIAKPRDGKCAIAAGRHAHLKLMELQGFRWLRNEIELASYVLRSASTLERLCLVTSYTCFLSNFKRIHHQDYVMNDDKRQLIYKELEGQAISSNAVVNVQAQMLII</sequence>
<dbReference type="Pfam" id="PF23622">
    <property type="entry name" value="LRR_At1g61320_AtMIF1"/>
    <property type="match status" value="1"/>
</dbReference>
<name>A0ABD2ZGN1_9GENT</name>
<reference evidence="2 3" key="1">
    <citation type="submission" date="2024-11" db="EMBL/GenBank/DDBJ databases">
        <title>A near-complete genome assembly of Cinchona calisaya.</title>
        <authorList>
            <person name="Lian D.C."/>
            <person name="Zhao X.W."/>
            <person name="Wei L."/>
        </authorList>
    </citation>
    <scope>NUCLEOTIDE SEQUENCE [LARGE SCALE GENOMIC DNA]</scope>
    <source>
        <tissue evidence="2">Nenye</tissue>
    </source>
</reference>